<feature type="compositionally biased region" description="Low complexity" evidence="1">
    <location>
        <begin position="732"/>
        <end position="753"/>
    </location>
</feature>
<organism evidence="2 3">
    <name type="scientific">Halteria grandinella</name>
    <dbReference type="NCBI Taxonomy" id="5974"/>
    <lineage>
        <taxon>Eukaryota</taxon>
        <taxon>Sar</taxon>
        <taxon>Alveolata</taxon>
        <taxon>Ciliophora</taxon>
        <taxon>Intramacronucleata</taxon>
        <taxon>Spirotrichea</taxon>
        <taxon>Stichotrichia</taxon>
        <taxon>Sporadotrichida</taxon>
        <taxon>Halteriidae</taxon>
        <taxon>Halteria</taxon>
    </lineage>
</organism>
<feature type="compositionally biased region" description="Polar residues" evidence="1">
    <location>
        <begin position="445"/>
        <end position="456"/>
    </location>
</feature>
<feature type="compositionally biased region" description="Basic and acidic residues" evidence="1">
    <location>
        <begin position="561"/>
        <end position="580"/>
    </location>
</feature>
<name>A0A8J8T6L7_HALGN</name>
<evidence type="ECO:0000313" key="3">
    <source>
        <dbReference type="Proteomes" id="UP000785679"/>
    </source>
</evidence>
<gene>
    <name evidence="2" type="ORF">FGO68_gene5759</name>
</gene>
<feature type="region of interest" description="Disordered" evidence="1">
    <location>
        <begin position="445"/>
        <end position="499"/>
    </location>
</feature>
<dbReference type="Proteomes" id="UP000785679">
    <property type="component" value="Unassembled WGS sequence"/>
</dbReference>
<dbReference type="OrthoDB" id="10666182at2759"/>
<feature type="region of interest" description="Disordered" evidence="1">
    <location>
        <begin position="95"/>
        <end position="134"/>
    </location>
</feature>
<feature type="compositionally biased region" description="Polar residues" evidence="1">
    <location>
        <begin position="547"/>
        <end position="560"/>
    </location>
</feature>
<feature type="region of interest" description="Disordered" evidence="1">
    <location>
        <begin position="547"/>
        <end position="580"/>
    </location>
</feature>
<keyword evidence="3" id="KW-1185">Reference proteome</keyword>
<evidence type="ECO:0000313" key="2">
    <source>
        <dbReference type="EMBL" id="TNV84377.1"/>
    </source>
</evidence>
<dbReference type="EMBL" id="RRYP01002842">
    <property type="protein sequence ID" value="TNV84377.1"/>
    <property type="molecule type" value="Genomic_DNA"/>
</dbReference>
<protein>
    <submittedName>
        <fullName evidence="2">Uncharacterized protein</fullName>
    </submittedName>
</protein>
<feature type="region of interest" description="Disordered" evidence="1">
    <location>
        <begin position="732"/>
        <end position="769"/>
    </location>
</feature>
<feature type="compositionally biased region" description="Polar residues" evidence="1">
    <location>
        <begin position="114"/>
        <end position="125"/>
    </location>
</feature>
<proteinExistence type="predicted"/>
<evidence type="ECO:0000256" key="1">
    <source>
        <dbReference type="SAM" id="MobiDB-lite"/>
    </source>
</evidence>
<reference evidence="2" key="1">
    <citation type="submission" date="2019-06" db="EMBL/GenBank/DDBJ databases">
        <authorList>
            <person name="Zheng W."/>
        </authorList>
    </citation>
    <scope>NUCLEOTIDE SEQUENCE</scope>
    <source>
        <strain evidence="2">QDHG01</strain>
    </source>
</reference>
<feature type="compositionally biased region" description="Low complexity" evidence="1">
    <location>
        <begin position="470"/>
        <end position="480"/>
    </location>
</feature>
<dbReference type="AlphaFoldDB" id="A0A8J8T6L7"/>
<feature type="region of interest" description="Disordered" evidence="1">
    <location>
        <begin position="1"/>
        <end position="49"/>
    </location>
</feature>
<feature type="compositionally biased region" description="Gly residues" evidence="1">
    <location>
        <begin position="34"/>
        <end position="46"/>
    </location>
</feature>
<accession>A0A8J8T6L7</accession>
<feature type="compositionally biased region" description="Polar residues" evidence="1">
    <location>
        <begin position="1"/>
        <end position="28"/>
    </location>
</feature>
<feature type="compositionally biased region" description="Gly residues" evidence="1">
    <location>
        <begin position="95"/>
        <end position="107"/>
    </location>
</feature>
<sequence>MKAQSDSQQHTVLGPMSNATFNPQHFKTSSNSSQGGGGTSSSGKGGFSKVKAKQIIKSFDSRGLPGGGVGNGVASSSNQSAQIMIQSFYGGGGTVGTGSGGGPQGGVGKKHKSSAGSSNCHSSFSNERKKPFDGSHVPNIYASCDNRLNGGSNSGGATTQGGGGGHVISGSVSMLTEFQQAYFNQQRLQQQKQNSDKRQLSLGAASHFFGQAGGQPQAPMSHQQQQVLFDGQQMIDLIFATQDARTSQVGAQNAVHGAAHLQSGIPLDRQMRKKGFLNQFITHDGGELSIATTQGIQISKSGERITAAVNTTAASGPRKNSMTIHQRKISAGLPLSTTPNSIPNNPTILIPQSQISHPMQVQENNAILKTHIQQKLNENQFNHQLMQSFIDRRAVLSLKKRQNNNPNPPIQQNFFSGVANINSGEGVISSGGPNQSAIFGTAAANKSITQPNSPRQSIKAVQKKSDKSKSNQSSFANASSGGAGQITGIAGPTMSMPPCSGNQFENVSIMLNEKLILIQQQQQNHQPNQVSNMVNKIVLPKGIIRFNNSSANRGNSTGSKSAEKTTRKGGKSHEPREESLRRLKKVQQIIKNFEQDRNENHSNPARSQVQGLLISQVELHTETAHGLGHKQPPHLNANMIPSQNAPGHQEQNLLLKPKIFKQGRESSDNLFPGQQQSVALALAADHPMVSNNLNQNEINKQQQKSKIIVHRRINKTFAANTPEVSVDKLNKAKAAAAAQGGAPQAPKPSGKPQTRQRDKMPQSRGESPLMNDLNWYLMNKDHDFITNPTGVSGAGPIISSKANSGTHLIGMNPPPGGATSNEEKLNKFAKIKPSMSRERVGLAQHPHLINLHNYNFKPTSLMMNAVVGAPQSVVHHQHKRQLSDFNQ</sequence>
<comment type="caution">
    <text evidence="2">The sequence shown here is derived from an EMBL/GenBank/DDBJ whole genome shotgun (WGS) entry which is preliminary data.</text>
</comment>